<dbReference type="Gene3D" id="3.30.160.60">
    <property type="entry name" value="Classic Zinc Finger"/>
    <property type="match status" value="2"/>
</dbReference>
<evidence type="ECO:0000256" key="3">
    <source>
        <dbReference type="ARBA" id="ARBA00022737"/>
    </source>
</evidence>
<evidence type="ECO:0000256" key="7">
    <source>
        <dbReference type="PROSITE-ProRule" id="PRU00042"/>
    </source>
</evidence>
<feature type="domain" description="C2H2-type" evidence="9">
    <location>
        <begin position="29"/>
        <end position="56"/>
    </location>
</feature>
<dbReference type="PROSITE" id="PS50157">
    <property type="entry name" value="ZINC_FINGER_C2H2_2"/>
    <property type="match status" value="2"/>
</dbReference>
<evidence type="ECO:0000256" key="4">
    <source>
        <dbReference type="ARBA" id="ARBA00022771"/>
    </source>
</evidence>
<keyword evidence="8" id="KW-0732">Signal</keyword>
<dbReference type="GO" id="GO:0005634">
    <property type="term" value="C:nucleus"/>
    <property type="evidence" value="ECO:0007669"/>
    <property type="project" value="UniProtKB-SubCell"/>
</dbReference>
<keyword evidence="11" id="KW-1185">Reference proteome</keyword>
<reference evidence="10 11" key="1">
    <citation type="submission" date="2021-06" db="EMBL/GenBank/DDBJ databases">
        <title>Caerostris extrusa draft genome.</title>
        <authorList>
            <person name="Kono N."/>
            <person name="Arakawa K."/>
        </authorList>
    </citation>
    <scope>NUCLEOTIDE SEQUENCE [LARGE SCALE GENOMIC DNA]</scope>
</reference>
<keyword evidence="3" id="KW-0677">Repeat</keyword>
<dbReference type="GO" id="GO:0000981">
    <property type="term" value="F:DNA-binding transcription factor activity, RNA polymerase II-specific"/>
    <property type="evidence" value="ECO:0007669"/>
    <property type="project" value="TreeGrafter"/>
</dbReference>
<comment type="subcellular location">
    <subcellularLocation>
        <location evidence="1">Nucleus</location>
    </subcellularLocation>
</comment>
<keyword evidence="4 7" id="KW-0863">Zinc-finger</keyword>
<sequence>MTFYLKSLVALLDLFSTNTEVQAYKTALFYCDLCVYSTNFKSHLKRHRMRHTGERPFRCSICNKGFITNHNLRYHASSAHCKELEVHQL</sequence>
<evidence type="ECO:0000256" key="5">
    <source>
        <dbReference type="ARBA" id="ARBA00022833"/>
    </source>
</evidence>
<feature type="chain" id="PRO_5043383089" description="C2H2-type domain-containing protein" evidence="8">
    <location>
        <begin position="24"/>
        <end position="89"/>
    </location>
</feature>
<evidence type="ECO:0000256" key="2">
    <source>
        <dbReference type="ARBA" id="ARBA00022723"/>
    </source>
</evidence>
<keyword evidence="2" id="KW-0479">Metal-binding</keyword>
<evidence type="ECO:0000256" key="1">
    <source>
        <dbReference type="ARBA" id="ARBA00004123"/>
    </source>
</evidence>
<dbReference type="SUPFAM" id="SSF57667">
    <property type="entry name" value="beta-beta-alpha zinc fingers"/>
    <property type="match status" value="1"/>
</dbReference>
<keyword evidence="6" id="KW-0539">Nucleus</keyword>
<accession>A0AAV4VBW4</accession>
<dbReference type="PANTHER" id="PTHR24394:SF44">
    <property type="entry name" value="ZINC FINGER PROTEIN 271-LIKE"/>
    <property type="match status" value="1"/>
</dbReference>
<dbReference type="PROSITE" id="PS00028">
    <property type="entry name" value="ZINC_FINGER_C2H2_1"/>
    <property type="match status" value="1"/>
</dbReference>
<proteinExistence type="predicted"/>
<protein>
    <recommendedName>
        <fullName evidence="9">C2H2-type domain-containing protein</fullName>
    </recommendedName>
</protein>
<dbReference type="FunFam" id="3.30.160.60:FF:000688">
    <property type="entry name" value="zinc finger protein 197 isoform X1"/>
    <property type="match status" value="1"/>
</dbReference>
<evidence type="ECO:0000259" key="9">
    <source>
        <dbReference type="PROSITE" id="PS50157"/>
    </source>
</evidence>
<dbReference type="Pfam" id="PF00096">
    <property type="entry name" value="zf-C2H2"/>
    <property type="match status" value="1"/>
</dbReference>
<dbReference type="PANTHER" id="PTHR24394">
    <property type="entry name" value="ZINC FINGER PROTEIN"/>
    <property type="match status" value="1"/>
</dbReference>
<evidence type="ECO:0000256" key="6">
    <source>
        <dbReference type="ARBA" id="ARBA00023242"/>
    </source>
</evidence>
<dbReference type="SMART" id="SM00355">
    <property type="entry name" value="ZnF_C2H2"/>
    <property type="match status" value="2"/>
</dbReference>
<comment type="caution">
    <text evidence="10">The sequence shown here is derived from an EMBL/GenBank/DDBJ whole genome shotgun (WGS) entry which is preliminary data.</text>
</comment>
<name>A0AAV4VBW4_CAEEX</name>
<evidence type="ECO:0000313" key="10">
    <source>
        <dbReference type="EMBL" id="GIY67494.1"/>
    </source>
</evidence>
<dbReference type="InterPro" id="IPR036236">
    <property type="entry name" value="Znf_C2H2_sf"/>
</dbReference>
<dbReference type="InterPro" id="IPR013087">
    <property type="entry name" value="Znf_C2H2_type"/>
</dbReference>
<dbReference type="GO" id="GO:0008270">
    <property type="term" value="F:zinc ion binding"/>
    <property type="evidence" value="ECO:0007669"/>
    <property type="project" value="UniProtKB-KW"/>
</dbReference>
<feature type="signal peptide" evidence="8">
    <location>
        <begin position="1"/>
        <end position="23"/>
    </location>
</feature>
<feature type="domain" description="C2H2-type" evidence="9">
    <location>
        <begin position="57"/>
        <end position="85"/>
    </location>
</feature>
<evidence type="ECO:0000256" key="8">
    <source>
        <dbReference type="SAM" id="SignalP"/>
    </source>
</evidence>
<organism evidence="10 11">
    <name type="scientific">Caerostris extrusa</name>
    <name type="common">Bark spider</name>
    <name type="synonym">Caerostris bankana</name>
    <dbReference type="NCBI Taxonomy" id="172846"/>
    <lineage>
        <taxon>Eukaryota</taxon>
        <taxon>Metazoa</taxon>
        <taxon>Ecdysozoa</taxon>
        <taxon>Arthropoda</taxon>
        <taxon>Chelicerata</taxon>
        <taxon>Arachnida</taxon>
        <taxon>Araneae</taxon>
        <taxon>Araneomorphae</taxon>
        <taxon>Entelegynae</taxon>
        <taxon>Araneoidea</taxon>
        <taxon>Araneidae</taxon>
        <taxon>Caerostris</taxon>
    </lineage>
</organism>
<dbReference type="AlphaFoldDB" id="A0AAV4VBW4"/>
<dbReference type="Proteomes" id="UP001054945">
    <property type="component" value="Unassembled WGS sequence"/>
</dbReference>
<gene>
    <name evidence="10" type="ORF">CEXT_242701</name>
</gene>
<dbReference type="EMBL" id="BPLR01014250">
    <property type="protein sequence ID" value="GIY67494.1"/>
    <property type="molecule type" value="Genomic_DNA"/>
</dbReference>
<evidence type="ECO:0000313" key="11">
    <source>
        <dbReference type="Proteomes" id="UP001054945"/>
    </source>
</evidence>
<keyword evidence="5" id="KW-0862">Zinc</keyword>